<evidence type="ECO:0000313" key="1">
    <source>
        <dbReference type="EMBL" id="MPC33353.1"/>
    </source>
</evidence>
<organism evidence="1 2">
    <name type="scientific">Portunus trituberculatus</name>
    <name type="common">Swimming crab</name>
    <name type="synonym">Neptunus trituberculatus</name>
    <dbReference type="NCBI Taxonomy" id="210409"/>
    <lineage>
        <taxon>Eukaryota</taxon>
        <taxon>Metazoa</taxon>
        <taxon>Ecdysozoa</taxon>
        <taxon>Arthropoda</taxon>
        <taxon>Crustacea</taxon>
        <taxon>Multicrustacea</taxon>
        <taxon>Malacostraca</taxon>
        <taxon>Eumalacostraca</taxon>
        <taxon>Eucarida</taxon>
        <taxon>Decapoda</taxon>
        <taxon>Pleocyemata</taxon>
        <taxon>Brachyura</taxon>
        <taxon>Eubrachyura</taxon>
        <taxon>Portunoidea</taxon>
        <taxon>Portunidae</taxon>
        <taxon>Portuninae</taxon>
        <taxon>Portunus</taxon>
    </lineage>
</organism>
<keyword evidence="2" id="KW-1185">Reference proteome</keyword>
<comment type="caution">
    <text evidence="1">The sequence shown here is derived from an EMBL/GenBank/DDBJ whole genome shotgun (WGS) entry which is preliminary data.</text>
</comment>
<evidence type="ECO:0000313" key="2">
    <source>
        <dbReference type="Proteomes" id="UP000324222"/>
    </source>
</evidence>
<dbReference type="EMBL" id="VSRR010002815">
    <property type="protein sequence ID" value="MPC33353.1"/>
    <property type="molecule type" value="Genomic_DNA"/>
</dbReference>
<dbReference type="AlphaFoldDB" id="A0A5B7EJX2"/>
<protein>
    <submittedName>
        <fullName evidence="1">Uncharacterized protein</fullName>
    </submittedName>
</protein>
<name>A0A5B7EJX2_PORTR</name>
<dbReference type="Proteomes" id="UP000324222">
    <property type="component" value="Unassembled WGS sequence"/>
</dbReference>
<accession>A0A5B7EJX2</accession>
<gene>
    <name evidence="1" type="ORF">E2C01_026699</name>
</gene>
<proteinExistence type="predicted"/>
<reference evidence="1 2" key="1">
    <citation type="submission" date="2019-05" db="EMBL/GenBank/DDBJ databases">
        <title>Another draft genome of Portunus trituberculatus and its Hox gene families provides insights of decapod evolution.</title>
        <authorList>
            <person name="Jeong J.-H."/>
            <person name="Song I."/>
            <person name="Kim S."/>
            <person name="Choi T."/>
            <person name="Kim D."/>
            <person name="Ryu S."/>
            <person name="Kim W."/>
        </authorList>
    </citation>
    <scope>NUCLEOTIDE SEQUENCE [LARGE SCALE GENOMIC DNA]</scope>
    <source>
        <tissue evidence="1">Muscle</tissue>
    </source>
</reference>
<sequence length="41" mass="4781">MTYIITNQTQTILTYRFNCLFSFAAQSIHRCQLFSFAAESL</sequence>